<name>Q7UI47_RHOBA</name>
<organism evidence="1 2">
    <name type="scientific">Rhodopirellula baltica (strain DSM 10527 / NCIMB 13988 / SH1)</name>
    <dbReference type="NCBI Taxonomy" id="243090"/>
    <lineage>
        <taxon>Bacteria</taxon>
        <taxon>Pseudomonadati</taxon>
        <taxon>Planctomycetota</taxon>
        <taxon>Planctomycetia</taxon>
        <taxon>Pirellulales</taxon>
        <taxon>Pirellulaceae</taxon>
        <taxon>Rhodopirellula</taxon>
    </lineage>
</organism>
<dbReference type="AlphaFoldDB" id="Q7UI47"/>
<accession>Q7UI47</accession>
<dbReference type="STRING" id="243090.RB12761"/>
<dbReference type="EnsemblBacteria" id="CAD77767">
    <property type="protein sequence ID" value="CAD77767"/>
    <property type="gene ID" value="RB12761"/>
</dbReference>
<dbReference type="EMBL" id="BX294155">
    <property type="protein sequence ID" value="CAD77767.1"/>
    <property type="molecule type" value="Genomic_DNA"/>
</dbReference>
<protein>
    <submittedName>
        <fullName evidence="1">Uncharacterized protein</fullName>
    </submittedName>
</protein>
<gene>
    <name evidence="1" type="ordered locus">RB12761</name>
</gene>
<evidence type="ECO:0000313" key="2">
    <source>
        <dbReference type="Proteomes" id="UP000001025"/>
    </source>
</evidence>
<sequence>MIRYRLHGPRGSSFRSRKQHSVATASSHFKFDGIGCFARTANGNCRCTVHGRSL</sequence>
<dbReference type="Proteomes" id="UP000001025">
    <property type="component" value="Chromosome"/>
</dbReference>
<evidence type="ECO:0000313" key="1">
    <source>
        <dbReference type="EMBL" id="CAD77767.1"/>
    </source>
</evidence>
<reference evidence="1 2" key="1">
    <citation type="journal article" date="2003" name="Proc. Natl. Acad. Sci. U.S.A.">
        <title>Complete genome sequence of the marine planctomycete Pirellula sp. strain 1.</title>
        <authorList>
            <person name="Gloeckner F.O."/>
            <person name="Kube M."/>
            <person name="Bauer M."/>
            <person name="Teeling H."/>
            <person name="Lombardot T."/>
            <person name="Ludwig W."/>
            <person name="Gade D."/>
            <person name="Beck A."/>
            <person name="Borzym K."/>
            <person name="Heitmann K."/>
            <person name="Rabus R."/>
            <person name="Schlesner H."/>
            <person name="Amann R."/>
            <person name="Reinhardt R."/>
        </authorList>
    </citation>
    <scope>NUCLEOTIDE SEQUENCE [LARGE SCALE GENOMIC DNA]</scope>
    <source>
        <strain evidence="2">DSM 10527 / NCIMB 13988 / SH1</strain>
    </source>
</reference>
<dbReference type="HOGENOM" id="CLU_3047398_0_0_0"/>
<keyword evidence="2" id="KW-1185">Reference proteome</keyword>
<proteinExistence type="predicted"/>
<dbReference type="KEGG" id="rba:RB12761"/>
<dbReference type="InParanoid" id="Q7UI47"/>